<dbReference type="Proteomes" id="UP000535890">
    <property type="component" value="Unassembled WGS sequence"/>
</dbReference>
<proteinExistence type="predicted"/>
<dbReference type="GO" id="GO:0003824">
    <property type="term" value="F:catalytic activity"/>
    <property type="evidence" value="ECO:0007669"/>
    <property type="project" value="InterPro"/>
</dbReference>
<dbReference type="SUPFAM" id="SSF50800">
    <property type="entry name" value="PK beta-barrel domain-like"/>
    <property type="match status" value="1"/>
</dbReference>
<gene>
    <name evidence="2" type="ORF">BJ983_001685</name>
</gene>
<dbReference type="InterPro" id="IPR011037">
    <property type="entry name" value="Pyrv_Knase-like_insert_dom_sf"/>
</dbReference>
<dbReference type="GO" id="GO:0030151">
    <property type="term" value="F:molybdenum ion binding"/>
    <property type="evidence" value="ECO:0007669"/>
    <property type="project" value="InterPro"/>
</dbReference>
<dbReference type="AlphaFoldDB" id="A0A7Y9DU63"/>
<reference evidence="2 3" key="1">
    <citation type="submission" date="2020-07" db="EMBL/GenBank/DDBJ databases">
        <title>Sequencing the genomes of 1000 actinobacteria strains.</title>
        <authorList>
            <person name="Klenk H.-P."/>
        </authorList>
    </citation>
    <scope>NUCLEOTIDE SEQUENCE [LARGE SCALE GENOMIC DNA]</scope>
    <source>
        <strain evidence="2 3">DSM 45772</strain>
    </source>
</reference>
<accession>A0A7Y9DU63</accession>
<dbReference type="InterPro" id="IPR052353">
    <property type="entry name" value="Benzoxazolinone_Detox_Enz"/>
</dbReference>
<evidence type="ECO:0000313" key="2">
    <source>
        <dbReference type="EMBL" id="NYD35583.1"/>
    </source>
</evidence>
<sequence length="213" mass="22779">MGVIESVNVGVERAILAKTGRSGIDKRPVAGAVSVDVPAPGCSGLPGDPVSDTENHGGPDQAVYAYAREDLEAWVPTLGPLRAGTFGENLTTRELDVTGARIGERWHVGDSLVLQVTGPRIPCRTFAAWLDRAGWVREFTTAGVPGAYLRVVEPGPVRAGDRVVVERPDHQVTIGLAFRALMTAPELLPELLPALSSLPADVRERLLRRLPAR</sequence>
<name>A0A7Y9DU63_9PSEU</name>
<dbReference type="Gene3D" id="2.40.33.20">
    <property type="entry name" value="PK beta-barrel domain-like"/>
    <property type="match status" value="1"/>
</dbReference>
<keyword evidence="3" id="KW-1185">Reference proteome</keyword>
<dbReference type="EMBL" id="JACCBN010000001">
    <property type="protein sequence ID" value="NYD35583.1"/>
    <property type="molecule type" value="Genomic_DNA"/>
</dbReference>
<protein>
    <submittedName>
        <fullName evidence="2">MOSC domain-containing protein YiiM</fullName>
    </submittedName>
</protein>
<comment type="caution">
    <text evidence="2">The sequence shown here is derived from an EMBL/GenBank/DDBJ whole genome shotgun (WGS) entry which is preliminary data.</text>
</comment>
<evidence type="ECO:0000259" key="1">
    <source>
        <dbReference type="PROSITE" id="PS51340"/>
    </source>
</evidence>
<dbReference type="GO" id="GO:0030170">
    <property type="term" value="F:pyridoxal phosphate binding"/>
    <property type="evidence" value="ECO:0007669"/>
    <property type="project" value="InterPro"/>
</dbReference>
<evidence type="ECO:0000313" key="3">
    <source>
        <dbReference type="Proteomes" id="UP000535890"/>
    </source>
</evidence>
<dbReference type="RefSeq" id="WP_179793397.1">
    <property type="nucleotide sequence ID" value="NZ_BAABHP010000017.1"/>
</dbReference>
<dbReference type="PANTHER" id="PTHR30212">
    <property type="entry name" value="PROTEIN YIIM"/>
    <property type="match status" value="1"/>
</dbReference>
<dbReference type="InterPro" id="IPR005302">
    <property type="entry name" value="MoCF_Sase_C"/>
</dbReference>
<dbReference type="Pfam" id="PF03473">
    <property type="entry name" value="MOSC"/>
    <property type="match status" value="1"/>
</dbReference>
<organism evidence="2 3">
    <name type="scientific">Actinomycetospora corticicola</name>
    <dbReference type="NCBI Taxonomy" id="663602"/>
    <lineage>
        <taxon>Bacteria</taxon>
        <taxon>Bacillati</taxon>
        <taxon>Actinomycetota</taxon>
        <taxon>Actinomycetes</taxon>
        <taxon>Pseudonocardiales</taxon>
        <taxon>Pseudonocardiaceae</taxon>
        <taxon>Actinomycetospora</taxon>
    </lineage>
</organism>
<dbReference type="PANTHER" id="PTHR30212:SF2">
    <property type="entry name" value="PROTEIN YIIM"/>
    <property type="match status" value="1"/>
</dbReference>
<dbReference type="PROSITE" id="PS51340">
    <property type="entry name" value="MOSC"/>
    <property type="match status" value="1"/>
</dbReference>
<feature type="domain" description="MOSC" evidence="1">
    <location>
        <begin position="27"/>
        <end position="166"/>
    </location>
</feature>